<keyword evidence="2" id="KW-1185">Reference proteome</keyword>
<dbReference type="AlphaFoldDB" id="A0A9X1P935"/>
<accession>A0A9X1P935</accession>
<sequence length="383" mass="43534">MGTRKWFPVKKMHWGYQAIVFLAVFLIVYGCIEPFSPPEVNNPESFLVVDGFLNVGSDTSRITLRNTQNTNDDTRPIMEGGARISAEAESGETYNFEERGNGVYILPPVNFNMTTKYRLHIRRSNGSEYLSEYVVVTKTPPIDSLTSKLDPNRNAMLIYVNTHDATNNTRFYRWRFEETFEYRSAFFSGLERDLETESIVVRRDNVNTCWTTLESKDIKLGSTIKLNQDIIKDLPVNIIDISTNKLFFKYSILVRQYALSREAFEYWTDLAKTTQGTGSLFDPQPSQVTGNIKNVKDAKELVFGYFSAVTEEKQRIFLTPALGRYPTCIPPDTLEPADAYTSFGVLLNTYMDAAGKTFILSSSEDCADCRAQGGTTTRPSFWD</sequence>
<reference evidence="1" key="1">
    <citation type="submission" date="2021-12" db="EMBL/GenBank/DDBJ databases">
        <title>Novel species in genus Dyadobacter.</title>
        <authorList>
            <person name="Ma C."/>
        </authorList>
    </citation>
    <scope>NUCLEOTIDE SEQUENCE</scope>
    <source>
        <strain evidence="1">CY399</strain>
    </source>
</reference>
<proteinExistence type="predicted"/>
<dbReference type="Proteomes" id="UP001139700">
    <property type="component" value="Unassembled WGS sequence"/>
</dbReference>
<evidence type="ECO:0000313" key="2">
    <source>
        <dbReference type="Proteomes" id="UP001139700"/>
    </source>
</evidence>
<dbReference type="PROSITE" id="PS51257">
    <property type="entry name" value="PROKAR_LIPOPROTEIN"/>
    <property type="match status" value="1"/>
</dbReference>
<dbReference type="Pfam" id="PF14054">
    <property type="entry name" value="DUF4249"/>
    <property type="match status" value="1"/>
</dbReference>
<evidence type="ECO:0000313" key="1">
    <source>
        <dbReference type="EMBL" id="MCF0038910.1"/>
    </source>
</evidence>
<organism evidence="1 2">
    <name type="scientific">Dyadobacter fanqingshengii</name>
    <dbReference type="NCBI Taxonomy" id="2906443"/>
    <lineage>
        <taxon>Bacteria</taxon>
        <taxon>Pseudomonadati</taxon>
        <taxon>Bacteroidota</taxon>
        <taxon>Cytophagia</taxon>
        <taxon>Cytophagales</taxon>
        <taxon>Spirosomataceae</taxon>
        <taxon>Dyadobacter</taxon>
    </lineage>
</organism>
<name>A0A9X1P935_9BACT</name>
<gene>
    <name evidence="1" type="ORF">LXM24_02345</name>
</gene>
<dbReference type="InterPro" id="IPR025345">
    <property type="entry name" value="DUF4249"/>
</dbReference>
<dbReference type="EMBL" id="JAJTTA010000001">
    <property type="protein sequence ID" value="MCF0038910.1"/>
    <property type="molecule type" value="Genomic_DNA"/>
</dbReference>
<protein>
    <submittedName>
        <fullName evidence="1">DUF4249 domain-containing protein</fullName>
    </submittedName>
</protein>
<dbReference type="RefSeq" id="WP_234611386.1">
    <property type="nucleotide sequence ID" value="NZ_CP098806.1"/>
</dbReference>
<comment type="caution">
    <text evidence="1">The sequence shown here is derived from an EMBL/GenBank/DDBJ whole genome shotgun (WGS) entry which is preliminary data.</text>
</comment>